<comment type="catalytic activity">
    <reaction evidence="9">
        <text>DNA(n) + a 2'-deoxyribonucleoside 5'-triphosphate = DNA(n+1) + diphosphate</text>
        <dbReference type="Rhea" id="RHEA:22508"/>
        <dbReference type="Rhea" id="RHEA-COMP:17339"/>
        <dbReference type="Rhea" id="RHEA-COMP:17340"/>
        <dbReference type="ChEBI" id="CHEBI:33019"/>
        <dbReference type="ChEBI" id="CHEBI:61560"/>
        <dbReference type="ChEBI" id="CHEBI:173112"/>
        <dbReference type="EC" id="2.7.7.7"/>
    </reaction>
</comment>
<evidence type="ECO:0000256" key="7">
    <source>
        <dbReference type="ARBA" id="ARBA00023236"/>
    </source>
</evidence>
<protein>
    <recommendedName>
        <fullName evidence="3">DNA-directed DNA polymerase</fullName>
        <ecNumber evidence="3">2.7.7.7</ecNumber>
    </recommendedName>
</protein>
<dbReference type="InterPro" id="IPR043128">
    <property type="entry name" value="Rev_trsase/Diguanyl_cyclase"/>
</dbReference>
<evidence type="ECO:0000313" key="11">
    <source>
        <dbReference type="EMBL" id="MFC5567178.1"/>
    </source>
</evidence>
<proteinExistence type="inferred from homology"/>
<comment type="subunit">
    <text evidence="2">Monomer.</text>
</comment>
<sequence>MARTAEAKALGIRMGQPWFQMRDLCRTNRVAVFSSNYALYGDMSARMNEVYRLFSPAIEVYSIDESFLDLSGMGGTDLLAHARDLRATVRQWTGIPTCVGIGPTKTLAKLANGVAKHDPERGGVCDFRDEAVRRSVMAKIPVGKVWGVGPASAGKLEAIGCRTAADLARLDHNLARQLLTVVGERIVFELRGLSCLPLEEVAPQRKGCAVTRNFAGRVEDLPTLQEAVAAHTTRLAEKLRRHGLATDALTVFFHTSTHDQGPQHGASRTVTLPEATNDTLALLHAARTAVAAIWRPGHRYSKAGVMTMGLIRAEDAARPLFDGLDRERSAHLMTALDAVNARWGRGTLVPAAAGLKRPWATRFEHRSPRYTTRLDELPRART</sequence>
<dbReference type="Gene3D" id="1.10.150.20">
    <property type="entry name" value="5' to 3' exonuclease, C-terminal subdomain"/>
    <property type="match status" value="1"/>
</dbReference>
<dbReference type="EMBL" id="JBHSNA010000011">
    <property type="protein sequence ID" value="MFC5567178.1"/>
    <property type="molecule type" value="Genomic_DNA"/>
</dbReference>
<evidence type="ECO:0000256" key="1">
    <source>
        <dbReference type="ARBA" id="ARBA00010945"/>
    </source>
</evidence>
<dbReference type="Pfam" id="PF13438">
    <property type="entry name" value="DUF4113"/>
    <property type="match status" value="1"/>
</dbReference>
<evidence type="ECO:0000256" key="5">
    <source>
        <dbReference type="ARBA" id="ARBA00023199"/>
    </source>
</evidence>
<name>A0ABW0SDW0_9RHOB</name>
<dbReference type="SUPFAM" id="SSF100879">
    <property type="entry name" value="Lesion bypass DNA polymerase (Y-family), little finger domain"/>
    <property type="match status" value="1"/>
</dbReference>
<dbReference type="Pfam" id="PF00817">
    <property type="entry name" value="IMS"/>
    <property type="match status" value="1"/>
</dbReference>
<evidence type="ECO:0000313" key="12">
    <source>
        <dbReference type="Proteomes" id="UP001596056"/>
    </source>
</evidence>
<keyword evidence="6" id="KW-0234">DNA repair</keyword>
<dbReference type="PANTHER" id="PTHR11076">
    <property type="entry name" value="DNA REPAIR POLYMERASE UMUC / TRANSFERASE FAMILY MEMBER"/>
    <property type="match status" value="1"/>
</dbReference>
<dbReference type="RefSeq" id="WP_209842114.1">
    <property type="nucleotide sequence ID" value="NZ_JAGGJP010000014.1"/>
</dbReference>
<dbReference type="Pfam" id="PF11799">
    <property type="entry name" value="IMS_C"/>
    <property type="match status" value="1"/>
</dbReference>
<comment type="similarity">
    <text evidence="1">Belongs to the DNA polymerase type-Y family.</text>
</comment>
<evidence type="ECO:0000256" key="4">
    <source>
        <dbReference type="ARBA" id="ARBA00022763"/>
    </source>
</evidence>
<dbReference type="EC" id="2.7.7.7" evidence="3"/>
<dbReference type="Gene3D" id="3.30.1490.100">
    <property type="entry name" value="DNA polymerase, Y-family, little finger domain"/>
    <property type="match status" value="1"/>
</dbReference>
<reference evidence="12" key="1">
    <citation type="journal article" date="2019" name="Int. J. Syst. Evol. Microbiol.">
        <title>The Global Catalogue of Microorganisms (GCM) 10K type strain sequencing project: providing services to taxonomists for standard genome sequencing and annotation.</title>
        <authorList>
            <consortium name="The Broad Institute Genomics Platform"/>
            <consortium name="The Broad Institute Genome Sequencing Center for Infectious Disease"/>
            <person name="Wu L."/>
            <person name="Ma J."/>
        </authorList>
    </citation>
    <scope>NUCLEOTIDE SEQUENCE [LARGE SCALE GENOMIC DNA]</scope>
    <source>
        <strain evidence="12">KACC 11588</strain>
    </source>
</reference>
<dbReference type="SUPFAM" id="SSF56672">
    <property type="entry name" value="DNA/RNA polymerases"/>
    <property type="match status" value="1"/>
</dbReference>
<keyword evidence="12" id="KW-1185">Reference proteome</keyword>
<dbReference type="CDD" id="cd01700">
    <property type="entry name" value="PolY_Pol_V_umuC"/>
    <property type="match status" value="1"/>
</dbReference>
<dbReference type="InterPro" id="IPR043502">
    <property type="entry name" value="DNA/RNA_pol_sf"/>
</dbReference>
<dbReference type="InterPro" id="IPR050116">
    <property type="entry name" value="DNA_polymerase-Y"/>
</dbReference>
<dbReference type="PANTHER" id="PTHR11076:SF34">
    <property type="entry name" value="PROTEIN UMUC"/>
    <property type="match status" value="1"/>
</dbReference>
<dbReference type="InterPro" id="IPR001126">
    <property type="entry name" value="UmuC"/>
</dbReference>
<dbReference type="PROSITE" id="PS50173">
    <property type="entry name" value="UMUC"/>
    <property type="match status" value="1"/>
</dbReference>
<evidence type="ECO:0000256" key="6">
    <source>
        <dbReference type="ARBA" id="ARBA00023204"/>
    </source>
</evidence>
<keyword evidence="5" id="KW-0741">SOS mutagenesis</keyword>
<gene>
    <name evidence="11" type="ORF">ACFPOC_12260</name>
</gene>
<dbReference type="InterPro" id="IPR017961">
    <property type="entry name" value="DNA_pol_Y-fam_little_finger"/>
</dbReference>
<comment type="function">
    <text evidence="8">Poorly processive, error-prone DNA polymerase involved in untargeted mutagenesis. Copies undamaged DNA at stalled replication forks, which arise in vivo from mismatched or misaligned primer ends. These misaligned primers can be extended by PolIV. Exhibits no 3'-5' exonuclease (proofreading) activity. May be involved in translesional synthesis, in conjunction with the beta clamp from PolIII.</text>
</comment>
<dbReference type="Proteomes" id="UP001596056">
    <property type="component" value="Unassembled WGS sequence"/>
</dbReference>
<evidence type="ECO:0000259" key="10">
    <source>
        <dbReference type="PROSITE" id="PS50173"/>
    </source>
</evidence>
<accession>A0ABW0SDW0</accession>
<organism evidence="11 12">
    <name type="scientific">Rubellimicrobium aerolatum</name>
    <dbReference type="NCBI Taxonomy" id="490979"/>
    <lineage>
        <taxon>Bacteria</taxon>
        <taxon>Pseudomonadati</taxon>
        <taxon>Pseudomonadota</taxon>
        <taxon>Alphaproteobacteria</taxon>
        <taxon>Rhodobacterales</taxon>
        <taxon>Roseobacteraceae</taxon>
        <taxon>Rubellimicrobium</taxon>
    </lineage>
</organism>
<dbReference type="InterPro" id="IPR025188">
    <property type="entry name" value="DUF4113"/>
</dbReference>
<feature type="domain" description="UmuC" evidence="10">
    <location>
        <begin position="1"/>
        <end position="149"/>
    </location>
</feature>
<comment type="caution">
    <text evidence="11">The sequence shown here is derived from an EMBL/GenBank/DDBJ whole genome shotgun (WGS) entry which is preliminary data.</text>
</comment>
<keyword evidence="4" id="KW-0227">DNA damage</keyword>
<dbReference type="InterPro" id="IPR036775">
    <property type="entry name" value="DNA_pol_Y-fam_lit_finger_sf"/>
</dbReference>
<keyword evidence="7" id="KW-0742">SOS response</keyword>
<evidence type="ECO:0000256" key="9">
    <source>
        <dbReference type="ARBA" id="ARBA00049244"/>
    </source>
</evidence>
<evidence type="ECO:0000256" key="8">
    <source>
        <dbReference type="ARBA" id="ARBA00025589"/>
    </source>
</evidence>
<evidence type="ECO:0000256" key="2">
    <source>
        <dbReference type="ARBA" id="ARBA00011245"/>
    </source>
</evidence>
<dbReference type="Gene3D" id="3.30.70.270">
    <property type="match status" value="1"/>
</dbReference>
<evidence type="ECO:0000256" key="3">
    <source>
        <dbReference type="ARBA" id="ARBA00012417"/>
    </source>
</evidence>